<dbReference type="InterPro" id="IPR036770">
    <property type="entry name" value="Ankyrin_rpt-contain_sf"/>
</dbReference>
<evidence type="ECO:0000256" key="1">
    <source>
        <dbReference type="PROSITE-ProRule" id="PRU00023"/>
    </source>
</evidence>
<evidence type="ECO:0000256" key="2">
    <source>
        <dbReference type="SAM" id="MobiDB-lite"/>
    </source>
</evidence>
<dbReference type="PROSITE" id="PS50297">
    <property type="entry name" value="ANK_REP_REGION"/>
    <property type="match status" value="1"/>
</dbReference>
<dbReference type="EMBL" id="JBHSIU010000018">
    <property type="protein sequence ID" value="MFC4999585.1"/>
    <property type="molecule type" value="Genomic_DNA"/>
</dbReference>
<dbReference type="Gene3D" id="1.25.40.20">
    <property type="entry name" value="Ankyrin repeat-containing domain"/>
    <property type="match status" value="1"/>
</dbReference>
<gene>
    <name evidence="3" type="ORF">ACFPIJ_17310</name>
</gene>
<evidence type="ECO:0000313" key="4">
    <source>
        <dbReference type="Proteomes" id="UP001595912"/>
    </source>
</evidence>
<sequence>MAIARQMSAMPPSPNTVRTWLLHRRYAVPPAMIDAATGCRLSGDWRGACAAAHVTPDIDLRAVEREHGAQVAATVEDDLRHLAPDLLRWHEPLDRHYSWSSSSEPVPMTRLAGGAGLHLVQGARQGHRRPFRLRVGISRGTPLIDRHLWDVRRAPLLHTLCGPEPVGTDAVCPHTTGRQRKAAAAAGIDASALAAPTSQYSLAGYPLVWSRLVPAALALLERNGSDAGMVDLGEGWLDLRDRPTVVAVPHLRDRPPNVPLLQISDWQEPLDAELVRHGLLDPDALHPLVHAGLLPGRAQTRRPWVPPVPAVVSIDCGGRAHRLAARDGRWHLLDHEPGHVARERVLAALGGPIDGCADALLHWQTGGQGLRLLPPPVQDLHDELWMRVHHGDTDGVLRLLDAGFPPAVERNGATLMHALRSLDHAQALPRLLALGLDVNARTRSGATPLHTALAHPEAGTDLIAALLRAGADPRATNDQGERPAELSRNPSTIAMLEG</sequence>
<dbReference type="InterPro" id="IPR002110">
    <property type="entry name" value="Ankyrin_rpt"/>
</dbReference>
<evidence type="ECO:0000313" key="3">
    <source>
        <dbReference type="EMBL" id="MFC4999585.1"/>
    </source>
</evidence>
<proteinExistence type="predicted"/>
<protein>
    <submittedName>
        <fullName evidence="3">Ankyrin repeat domain-containing protein</fullName>
    </submittedName>
</protein>
<comment type="caution">
    <text evidence="3">The sequence shown here is derived from an EMBL/GenBank/DDBJ whole genome shotgun (WGS) entry which is preliminary data.</text>
</comment>
<dbReference type="Proteomes" id="UP001595912">
    <property type="component" value="Unassembled WGS sequence"/>
</dbReference>
<reference evidence="4" key="1">
    <citation type="journal article" date="2019" name="Int. J. Syst. Evol. Microbiol.">
        <title>The Global Catalogue of Microorganisms (GCM) 10K type strain sequencing project: providing services to taxonomists for standard genome sequencing and annotation.</title>
        <authorList>
            <consortium name="The Broad Institute Genomics Platform"/>
            <consortium name="The Broad Institute Genome Sequencing Center for Infectious Disease"/>
            <person name="Wu L."/>
            <person name="Ma J."/>
        </authorList>
    </citation>
    <scope>NUCLEOTIDE SEQUENCE [LARGE SCALE GENOMIC DNA]</scope>
    <source>
        <strain evidence="4">CGMCC 4.7152</strain>
    </source>
</reference>
<keyword evidence="4" id="KW-1185">Reference proteome</keyword>
<dbReference type="SUPFAM" id="SSF48403">
    <property type="entry name" value="Ankyrin repeat"/>
    <property type="match status" value="1"/>
</dbReference>
<dbReference type="RefSeq" id="WP_380116050.1">
    <property type="nucleotide sequence ID" value="NZ_JBHSIU010000018.1"/>
</dbReference>
<name>A0ABV9VVK9_9ACTN</name>
<keyword evidence="1" id="KW-0040">ANK repeat</keyword>
<accession>A0ABV9VVK9</accession>
<feature type="region of interest" description="Disordered" evidence="2">
    <location>
        <begin position="472"/>
        <end position="498"/>
    </location>
</feature>
<feature type="repeat" description="ANK" evidence="1">
    <location>
        <begin position="444"/>
        <end position="478"/>
    </location>
</feature>
<dbReference type="PROSITE" id="PS50088">
    <property type="entry name" value="ANK_REPEAT"/>
    <property type="match status" value="1"/>
</dbReference>
<organism evidence="3 4">
    <name type="scientific">Dactylosporangium cerinum</name>
    <dbReference type="NCBI Taxonomy" id="1434730"/>
    <lineage>
        <taxon>Bacteria</taxon>
        <taxon>Bacillati</taxon>
        <taxon>Actinomycetota</taxon>
        <taxon>Actinomycetes</taxon>
        <taxon>Micromonosporales</taxon>
        <taxon>Micromonosporaceae</taxon>
        <taxon>Dactylosporangium</taxon>
    </lineage>
</organism>